<dbReference type="Gene3D" id="1.10.1670.10">
    <property type="entry name" value="Helix-hairpin-Helix base-excision DNA repair enzymes (C-terminal)"/>
    <property type="match status" value="1"/>
</dbReference>
<keyword evidence="8" id="KW-0326">Glycosidase</keyword>
<dbReference type="Proteomes" id="UP001307889">
    <property type="component" value="Chromosome 12"/>
</dbReference>
<gene>
    <name evidence="12" type="ORF">NTJ_13983</name>
</gene>
<evidence type="ECO:0000256" key="1">
    <source>
        <dbReference type="ARBA" id="ARBA00010679"/>
    </source>
</evidence>
<evidence type="ECO:0000256" key="8">
    <source>
        <dbReference type="ARBA" id="ARBA00023295"/>
    </source>
</evidence>
<dbReference type="PANTHER" id="PTHR10242:SF2">
    <property type="entry name" value="N-GLYCOSYLASE_DNA LYASE"/>
    <property type="match status" value="1"/>
</dbReference>
<evidence type="ECO:0000313" key="13">
    <source>
        <dbReference type="Proteomes" id="UP001307889"/>
    </source>
</evidence>
<dbReference type="SMART" id="SM00478">
    <property type="entry name" value="ENDO3c"/>
    <property type="match status" value="1"/>
</dbReference>
<keyword evidence="5" id="KW-0234">DNA repair</keyword>
<keyword evidence="3" id="KW-0227">DNA damage</keyword>
<comment type="catalytic activity">
    <reaction evidence="9">
        <text>2'-deoxyribonucleotide-(2'-deoxyribose 5'-phosphate)-2'-deoxyribonucleotide-DNA = a 3'-end 2'-deoxyribonucleotide-(2,3-dehydro-2,3-deoxyribose 5'-phosphate)-DNA + a 5'-end 5'-phospho-2'-deoxyribonucleoside-DNA + H(+)</text>
        <dbReference type="Rhea" id="RHEA:66592"/>
        <dbReference type="Rhea" id="RHEA-COMP:13180"/>
        <dbReference type="Rhea" id="RHEA-COMP:16897"/>
        <dbReference type="Rhea" id="RHEA-COMP:17067"/>
        <dbReference type="ChEBI" id="CHEBI:15378"/>
        <dbReference type="ChEBI" id="CHEBI:136412"/>
        <dbReference type="ChEBI" id="CHEBI:157695"/>
        <dbReference type="ChEBI" id="CHEBI:167181"/>
        <dbReference type="EC" id="4.2.99.18"/>
    </reaction>
</comment>
<accession>A0ABN7B9W7</accession>
<dbReference type="Pfam" id="PF07934">
    <property type="entry name" value="OGG_N"/>
    <property type="match status" value="1"/>
</dbReference>
<dbReference type="PANTHER" id="PTHR10242">
    <property type="entry name" value="8-OXOGUANINE DNA GLYCOSYLASE"/>
    <property type="match status" value="1"/>
</dbReference>
<name>A0ABN7B9W7_9HEMI</name>
<dbReference type="SUPFAM" id="SSF55945">
    <property type="entry name" value="TATA-box binding protein-like"/>
    <property type="match status" value="1"/>
</dbReference>
<dbReference type="EC" id="4.2.99.18" evidence="2"/>
<dbReference type="Pfam" id="PF00730">
    <property type="entry name" value="HhH-GPD"/>
    <property type="match status" value="1"/>
</dbReference>
<evidence type="ECO:0000256" key="9">
    <source>
        <dbReference type="ARBA" id="ARBA00044632"/>
    </source>
</evidence>
<dbReference type="InterPro" id="IPR011257">
    <property type="entry name" value="DNA_glycosylase"/>
</dbReference>
<dbReference type="SUPFAM" id="SSF48150">
    <property type="entry name" value="DNA-glycosylase"/>
    <property type="match status" value="1"/>
</dbReference>
<comment type="similarity">
    <text evidence="1">Belongs to the type-1 OGG1 family.</text>
</comment>
<sequence length="358" mass="41120">MCISGKINVPRNLLNLKLMLEGGQSFRWKRIEENLWVGVASKIFWKLRQYDDRLEYMAMSNSKLDQSFCKKFITAYLRLDEDLSALYGKWSEADENFRKVAEKWPGLRILDQDPVENLFSFICSSNNNISRISSMVEKMCKFYGEKVAESDGVSYYSFPPIESLAGDTVESDLRTAGFGYRAKYIHKSATQLVELGGREWLTELKRVDYKEAKDKLVRLQGIGPKVADCICLMSLGHLQAVPVDTHVFQIAQRYLPHLRQVKTCTPRIYSDITNYFQELYGPYSGWAHTILFCDDLKMFKDKSDESKMKIAPADSEVKIKIETDEKGEKTVGSKGAAKRAVSDNSNVRNQKMKTRRKK</sequence>
<dbReference type="InterPro" id="IPR003265">
    <property type="entry name" value="HhH-GPD_domain"/>
</dbReference>
<evidence type="ECO:0000259" key="11">
    <source>
        <dbReference type="SMART" id="SM00478"/>
    </source>
</evidence>
<dbReference type="CDD" id="cd00056">
    <property type="entry name" value="ENDO3c"/>
    <property type="match status" value="1"/>
</dbReference>
<organism evidence="12 13">
    <name type="scientific">Nesidiocoris tenuis</name>
    <dbReference type="NCBI Taxonomy" id="355587"/>
    <lineage>
        <taxon>Eukaryota</taxon>
        <taxon>Metazoa</taxon>
        <taxon>Ecdysozoa</taxon>
        <taxon>Arthropoda</taxon>
        <taxon>Hexapoda</taxon>
        <taxon>Insecta</taxon>
        <taxon>Pterygota</taxon>
        <taxon>Neoptera</taxon>
        <taxon>Paraneoptera</taxon>
        <taxon>Hemiptera</taxon>
        <taxon>Heteroptera</taxon>
        <taxon>Panheteroptera</taxon>
        <taxon>Cimicomorpha</taxon>
        <taxon>Miridae</taxon>
        <taxon>Dicyphina</taxon>
        <taxon>Nesidiocoris</taxon>
    </lineage>
</organism>
<dbReference type="InterPro" id="IPR052054">
    <property type="entry name" value="Oxidative_DNA_repair_enzyme"/>
</dbReference>
<keyword evidence="7" id="KW-0511">Multifunctional enzyme</keyword>
<evidence type="ECO:0000256" key="2">
    <source>
        <dbReference type="ARBA" id="ARBA00012720"/>
    </source>
</evidence>
<dbReference type="Gene3D" id="1.10.340.30">
    <property type="entry name" value="Hypothetical protein, domain 2"/>
    <property type="match status" value="1"/>
</dbReference>
<dbReference type="InterPro" id="IPR023170">
    <property type="entry name" value="HhH_base_excis_C"/>
</dbReference>
<evidence type="ECO:0000256" key="10">
    <source>
        <dbReference type="SAM" id="MobiDB-lite"/>
    </source>
</evidence>
<feature type="region of interest" description="Disordered" evidence="10">
    <location>
        <begin position="324"/>
        <end position="358"/>
    </location>
</feature>
<protein>
    <recommendedName>
        <fullName evidence="2">DNA-(apurinic or apyrimidinic site) lyase</fullName>
        <ecNumber evidence="2">4.2.99.18</ecNumber>
    </recommendedName>
</protein>
<evidence type="ECO:0000256" key="5">
    <source>
        <dbReference type="ARBA" id="ARBA00023204"/>
    </source>
</evidence>
<dbReference type="InterPro" id="IPR012904">
    <property type="entry name" value="OGG_N"/>
</dbReference>
<evidence type="ECO:0000256" key="7">
    <source>
        <dbReference type="ARBA" id="ARBA00023268"/>
    </source>
</evidence>
<dbReference type="EMBL" id="AP028920">
    <property type="protein sequence ID" value="BET01167.1"/>
    <property type="molecule type" value="Genomic_DNA"/>
</dbReference>
<feature type="domain" description="HhH-GPD" evidence="11">
    <location>
        <begin position="123"/>
        <end position="296"/>
    </location>
</feature>
<reference evidence="12 13" key="1">
    <citation type="submission" date="2023-09" db="EMBL/GenBank/DDBJ databases">
        <title>Nesidiocoris tenuis whole genome shotgun sequence.</title>
        <authorList>
            <person name="Shibata T."/>
            <person name="Shimoda M."/>
            <person name="Kobayashi T."/>
            <person name="Uehara T."/>
        </authorList>
    </citation>
    <scope>NUCLEOTIDE SEQUENCE [LARGE SCALE GENOMIC DNA]</scope>
    <source>
        <strain evidence="12 13">Japan</strain>
    </source>
</reference>
<evidence type="ECO:0000256" key="4">
    <source>
        <dbReference type="ARBA" id="ARBA00022801"/>
    </source>
</evidence>
<keyword evidence="13" id="KW-1185">Reference proteome</keyword>
<evidence type="ECO:0000313" key="12">
    <source>
        <dbReference type="EMBL" id="BET01167.1"/>
    </source>
</evidence>
<keyword evidence="4" id="KW-0378">Hydrolase</keyword>
<keyword evidence="6" id="KW-0456">Lyase</keyword>
<proteinExistence type="inferred from homology"/>
<evidence type="ECO:0000256" key="6">
    <source>
        <dbReference type="ARBA" id="ARBA00023239"/>
    </source>
</evidence>
<dbReference type="Gene3D" id="3.30.310.40">
    <property type="match status" value="1"/>
</dbReference>
<evidence type="ECO:0000256" key="3">
    <source>
        <dbReference type="ARBA" id="ARBA00022763"/>
    </source>
</evidence>